<protein>
    <submittedName>
        <fullName evidence="2">1-phosphatidylinositol-4,5-bisphosphate phosphodiesterase beta-4</fullName>
    </submittedName>
</protein>
<proteinExistence type="predicted"/>
<dbReference type="AlphaFoldDB" id="G3GSB6"/>
<accession>G3GSB6</accession>
<evidence type="ECO:0000256" key="1">
    <source>
        <dbReference type="SAM" id="MobiDB-lite"/>
    </source>
</evidence>
<dbReference type="SUPFAM" id="SSF69989">
    <property type="entry name" value="C-terminal domain of PLC-beta"/>
    <property type="match status" value="1"/>
</dbReference>
<evidence type="ECO:0000313" key="2">
    <source>
        <dbReference type="EMBL" id="EGV93080.1"/>
    </source>
</evidence>
<evidence type="ECO:0000313" key="3">
    <source>
        <dbReference type="Proteomes" id="UP000001075"/>
    </source>
</evidence>
<dbReference type="EMBL" id="JH000008">
    <property type="protein sequence ID" value="EGV93080.1"/>
    <property type="molecule type" value="Genomic_DNA"/>
</dbReference>
<dbReference type="Gene3D" id="1.20.1230.10">
    <property type="entry name" value="Phospholipase C beta, distal C-terminal domain"/>
    <property type="match status" value="1"/>
</dbReference>
<feature type="compositionally biased region" description="Polar residues" evidence="1">
    <location>
        <begin position="73"/>
        <end position="88"/>
    </location>
</feature>
<dbReference type="InParanoid" id="G3GSB6"/>
<gene>
    <name evidence="2" type="ORF">I79_000437</name>
</gene>
<organism evidence="2 3">
    <name type="scientific">Cricetulus griseus</name>
    <name type="common">Chinese hamster</name>
    <name type="synonym">Cricetulus barabensis griseus</name>
    <dbReference type="NCBI Taxonomy" id="10029"/>
    <lineage>
        <taxon>Eukaryota</taxon>
        <taxon>Metazoa</taxon>
        <taxon>Chordata</taxon>
        <taxon>Craniata</taxon>
        <taxon>Vertebrata</taxon>
        <taxon>Euteleostomi</taxon>
        <taxon>Mammalia</taxon>
        <taxon>Eutheria</taxon>
        <taxon>Euarchontoglires</taxon>
        <taxon>Glires</taxon>
        <taxon>Rodentia</taxon>
        <taxon>Myomorpha</taxon>
        <taxon>Muroidea</taxon>
        <taxon>Cricetidae</taxon>
        <taxon>Cricetinae</taxon>
        <taxon>Cricetulus</taxon>
    </lineage>
</organism>
<feature type="compositionally biased region" description="Basic and acidic residues" evidence="1">
    <location>
        <begin position="177"/>
        <end position="191"/>
    </location>
</feature>
<dbReference type="eggNOG" id="KOG1265">
    <property type="taxonomic scope" value="Eukaryota"/>
</dbReference>
<feature type="compositionally biased region" description="Basic and acidic residues" evidence="1">
    <location>
        <begin position="150"/>
        <end position="160"/>
    </location>
</feature>
<reference evidence="3" key="1">
    <citation type="journal article" date="2011" name="Nat. Biotechnol.">
        <title>The genomic sequence of the Chinese hamster ovary (CHO)-K1 cell line.</title>
        <authorList>
            <person name="Xu X."/>
            <person name="Nagarajan H."/>
            <person name="Lewis N.E."/>
            <person name="Pan S."/>
            <person name="Cai Z."/>
            <person name="Liu X."/>
            <person name="Chen W."/>
            <person name="Xie M."/>
            <person name="Wang W."/>
            <person name="Hammond S."/>
            <person name="Andersen M.R."/>
            <person name="Neff N."/>
            <person name="Passarelli B."/>
            <person name="Koh W."/>
            <person name="Fan H.C."/>
            <person name="Wang J."/>
            <person name="Gui Y."/>
            <person name="Lee K.H."/>
            <person name="Betenbaugh M.J."/>
            <person name="Quake S.R."/>
            <person name="Famili I."/>
            <person name="Palsson B.O."/>
            <person name="Wang J."/>
        </authorList>
    </citation>
    <scope>NUCLEOTIDE SEQUENCE [LARGE SCALE GENOMIC DNA]</scope>
    <source>
        <strain evidence="3">CHO K1 cell line</strain>
    </source>
</reference>
<feature type="region of interest" description="Disordered" evidence="1">
    <location>
        <begin position="150"/>
        <end position="197"/>
    </location>
</feature>
<feature type="region of interest" description="Disordered" evidence="1">
    <location>
        <begin position="45"/>
        <end position="92"/>
    </location>
</feature>
<sequence length="236" mass="26589">MIPFLSLTEIYINSLLTNIVDALSDPKKFLSITEKRADQMRAMGIETSDIADVPSDTSKNDKKGKANPAKANVTPQSSSELRPTTTAALGSGQEAKKGIELIPQVRIEDLKQMKEHSTMQKLHCTQVDKIVAQYDKEKSTHEKILEKAMKKKGESKEMRAHQAKISMENSKAISQDKSIKNKAERERRVRELNSSNTKKFLEERKRLVNSNHQYCPGPQERLDVFGPRSPVLLTNS</sequence>
<feature type="compositionally biased region" description="Polar residues" evidence="1">
    <location>
        <begin position="167"/>
        <end position="176"/>
    </location>
</feature>
<dbReference type="STRING" id="10029.G3GSB6"/>
<dbReference type="InterPro" id="IPR042531">
    <property type="entry name" value="PLC-beta_C_sf"/>
</dbReference>
<feature type="region of interest" description="Disordered" evidence="1">
    <location>
        <begin position="211"/>
        <end position="236"/>
    </location>
</feature>
<name>G3GSB6_CRIGR</name>
<dbReference type="Proteomes" id="UP000001075">
    <property type="component" value="Unassembled WGS sequence"/>
</dbReference>